<organism evidence="1 2">
    <name type="scientific">Diphasiastrum complanatum</name>
    <name type="common">Issler's clubmoss</name>
    <name type="synonym">Lycopodium complanatum</name>
    <dbReference type="NCBI Taxonomy" id="34168"/>
    <lineage>
        <taxon>Eukaryota</taxon>
        <taxon>Viridiplantae</taxon>
        <taxon>Streptophyta</taxon>
        <taxon>Embryophyta</taxon>
        <taxon>Tracheophyta</taxon>
        <taxon>Lycopodiopsida</taxon>
        <taxon>Lycopodiales</taxon>
        <taxon>Lycopodiaceae</taxon>
        <taxon>Lycopodioideae</taxon>
        <taxon>Diphasiastrum</taxon>
    </lineage>
</organism>
<accession>A0ACC2ASP2</accession>
<dbReference type="EMBL" id="CM055110">
    <property type="protein sequence ID" value="KAJ7520522.1"/>
    <property type="molecule type" value="Genomic_DNA"/>
</dbReference>
<protein>
    <submittedName>
        <fullName evidence="1">Uncharacterized protein</fullName>
    </submittedName>
</protein>
<comment type="caution">
    <text evidence="1">The sequence shown here is derived from an EMBL/GenBank/DDBJ whole genome shotgun (WGS) entry which is preliminary data.</text>
</comment>
<sequence length="400" mass="43540">MLSHSAFKHERFPGESFVVGSSHLQSLHQQLPHMLSTSSSSTLVPGSMQDQILNPSDQMLAACPRALQDQRRLKQHADQVLKCPRCDSLNTKFCYYNNYSLTQPRHFCKNCKRYWTKGGALRNVPVGGGCRKNKRAKQRSTDQASSPVPGEEAALLSSCMRVDGSNSNSSLQHDFSAATSSPGLYEGDGAGLTFERLDQVTRAFSGSSAPISVKWAAQLPAPPTHSLQPFDSNILALNLSGHLKQAANIRLQSGDLSSMLEPQFNLGGPASSSLTDNVPSYNLCLESFGVPGGTGDLQWRLPPRLVTMVEEGHAANGKLLMHTVEDPGCSESFRHAAKGKLPPECMPMSTEIDENGNRSSPDWHPPADGFFELTGDPGYWTNGSWPPDLTINFTASLDRR</sequence>
<dbReference type="Proteomes" id="UP001162992">
    <property type="component" value="Chromosome 19"/>
</dbReference>
<evidence type="ECO:0000313" key="2">
    <source>
        <dbReference type="Proteomes" id="UP001162992"/>
    </source>
</evidence>
<gene>
    <name evidence="1" type="ORF">O6H91_19G009200</name>
</gene>
<evidence type="ECO:0000313" key="1">
    <source>
        <dbReference type="EMBL" id="KAJ7520522.1"/>
    </source>
</evidence>
<keyword evidence="2" id="KW-1185">Reference proteome</keyword>
<reference evidence="2" key="1">
    <citation type="journal article" date="2024" name="Proc. Natl. Acad. Sci. U.S.A.">
        <title>Extraordinary preservation of gene collinearity over three hundred million years revealed in homosporous lycophytes.</title>
        <authorList>
            <person name="Li C."/>
            <person name="Wickell D."/>
            <person name="Kuo L.Y."/>
            <person name="Chen X."/>
            <person name="Nie B."/>
            <person name="Liao X."/>
            <person name="Peng D."/>
            <person name="Ji J."/>
            <person name="Jenkins J."/>
            <person name="Williams M."/>
            <person name="Shu S."/>
            <person name="Plott C."/>
            <person name="Barry K."/>
            <person name="Rajasekar S."/>
            <person name="Grimwood J."/>
            <person name="Han X."/>
            <person name="Sun S."/>
            <person name="Hou Z."/>
            <person name="He W."/>
            <person name="Dai G."/>
            <person name="Sun C."/>
            <person name="Schmutz J."/>
            <person name="Leebens-Mack J.H."/>
            <person name="Li F.W."/>
            <person name="Wang L."/>
        </authorList>
    </citation>
    <scope>NUCLEOTIDE SEQUENCE [LARGE SCALE GENOMIC DNA]</scope>
    <source>
        <strain evidence="2">cv. PW_Plant_1</strain>
    </source>
</reference>
<name>A0ACC2ASP2_DIPCM</name>
<proteinExistence type="predicted"/>